<dbReference type="EMBL" id="OW659477">
    <property type="protein sequence ID" value="CAH2761147.1"/>
    <property type="molecule type" value="Genomic_DNA"/>
</dbReference>
<dbReference type="Proteomes" id="UP001154111">
    <property type="component" value="Chromosome"/>
</dbReference>
<keyword evidence="10" id="KW-1185">Reference proteome</keyword>
<feature type="transmembrane region" description="Helical" evidence="6">
    <location>
        <begin position="51"/>
        <end position="68"/>
    </location>
</feature>
<dbReference type="RefSeq" id="WP_254007214.1">
    <property type="nucleotide sequence ID" value="NZ_OW659477.1"/>
</dbReference>
<feature type="transmembrane region" description="Helical" evidence="6">
    <location>
        <begin position="248"/>
        <end position="266"/>
    </location>
</feature>
<dbReference type="GO" id="GO:0005886">
    <property type="term" value="C:plasma membrane"/>
    <property type="evidence" value="ECO:0007669"/>
    <property type="project" value="UniProtKB-SubCell"/>
</dbReference>
<dbReference type="PANTHER" id="PTHR42718">
    <property type="entry name" value="MAJOR FACILITATOR SUPERFAMILY MULTIDRUG TRANSPORTER MFSC"/>
    <property type="match status" value="1"/>
</dbReference>
<feature type="transmembrane region" description="Helical" evidence="6">
    <location>
        <begin position="163"/>
        <end position="182"/>
    </location>
</feature>
<dbReference type="EMBL" id="OW659496">
    <property type="protein sequence ID" value="CAH2761156.1"/>
    <property type="molecule type" value="Genomic_DNA"/>
</dbReference>
<feature type="domain" description="Major facilitator superfamily (MFS) profile" evidence="7">
    <location>
        <begin position="11"/>
        <end position="392"/>
    </location>
</feature>
<evidence type="ECO:0000256" key="6">
    <source>
        <dbReference type="SAM" id="Phobius"/>
    </source>
</evidence>
<feature type="transmembrane region" description="Helical" evidence="6">
    <location>
        <begin position="80"/>
        <end position="100"/>
    </location>
</feature>
<feature type="transmembrane region" description="Helical" evidence="6">
    <location>
        <begin position="302"/>
        <end position="328"/>
    </location>
</feature>
<feature type="transmembrane region" description="Helical" evidence="6">
    <location>
        <begin position="370"/>
        <end position="387"/>
    </location>
</feature>
<gene>
    <name evidence="8" type="primary">mdtL</name>
    <name evidence="8" type="ORF">ERYAMS2_00559</name>
    <name evidence="9" type="ORF">ERYAMS_00269</name>
</gene>
<dbReference type="Proteomes" id="UP001154095">
    <property type="component" value="Chromosome"/>
</dbReference>
<keyword evidence="4 6" id="KW-1133">Transmembrane helix</keyword>
<dbReference type="GO" id="GO:0022857">
    <property type="term" value="F:transmembrane transporter activity"/>
    <property type="evidence" value="ECO:0007669"/>
    <property type="project" value="InterPro"/>
</dbReference>
<accession>A0AAU9VFF8</accession>
<evidence type="ECO:0000256" key="5">
    <source>
        <dbReference type="ARBA" id="ARBA00023136"/>
    </source>
</evidence>
<evidence type="ECO:0000313" key="8">
    <source>
        <dbReference type="EMBL" id="CAH2761147.1"/>
    </source>
</evidence>
<dbReference type="PROSITE" id="PS50850">
    <property type="entry name" value="MFS"/>
    <property type="match status" value="1"/>
</dbReference>
<dbReference type="AlphaFoldDB" id="A0AAU9VFF8"/>
<name>A0AAU9VFF8_9FIRM</name>
<keyword evidence="5 6" id="KW-0472">Membrane</keyword>
<evidence type="ECO:0000256" key="3">
    <source>
        <dbReference type="ARBA" id="ARBA00022692"/>
    </source>
</evidence>
<feature type="transmembrane region" description="Helical" evidence="6">
    <location>
        <begin position="340"/>
        <end position="358"/>
    </location>
</feature>
<organism evidence="8 11">
    <name type="scientific">Erysipelothrix amsterdamensis</name>
    <dbReference type="NCBI Taxonomy" id="2929157"/>
    <lineage>
        <taxon>Bacteria</taxon>
        <taxon>Bacillati</taxon>
        <taxon>Bacillota</taxon>
        <taxon>Erysipelotrichia</taxon>
        <taxon>Erysipelotrichales</taxon>
        <taxon>Erysipelotrichaceae</taxon>
        <taxon>Erysipelothrix</taxon>
    </lineage>
</organism>
<evidence type="ECO:0000256" key="1">
    <source>
        <dbReference type="ARBA" id="ARBA00004651"/>
    </source>
</evidence>
<dbReference type="InterPro" id="IPR036259">
    <property type="entry name" value="MFS_trans_sf"/>
</dbReference>
<evidence type="ECO:0000256" key="2">
    <source>
        <dbReference type="ARBA" id="ARBA00022448"/>
    </source>
</evidence>
<feature type="transmembrane region" description="Helical" evidence="6">
    <location>
        <begin position="278"/>
        <end position="296"/>
    </location>
</feature>
<dbReference type="PANTHER" id="PTHR42718:SF9">
    <property type="entry name" value="MAJOR FACILITATOR SUPERFAMILY MULTIDRUG TRANSPORTER MFSC"/>
    <property type="match status" value="1"/>
</dbReference>
<feature type="transmembrane region" description="Helical" evidence="6">
    <location>
        <begin position="106"/>
        <end position="123"/>
    </location>
</feature>
<proteinExistence type="predicted"/>
<sequence length="392" mass="43276">MRKNIVNSEPTFLLIIILLGFPQLHEALFAPSLQHVMQTFSVSANSAQNTISIYFLVFACGVLFWGTYSDSHGRRPAMMYGLSIYLIGASLVFIASNFTLFVMGRAILAFGIATTSVTTQTILREAFSPNVRNQLFSKVSVGLAFVPGLGPILGGFIVERYTLYSLLALLVVLGLSILVLAYNKLPETRIQEDLPKNSVLKVFLRLVRTPTVWIYGFFIAVMNAVMSCYYVEAPIILQAFFNRSLTEIGSYSVFFAISTILGALLTQMLLKHYKPERIMLIGNIVFGLGSLTMVFASHNPSLVFYIAGMIVVRFGTAISLSNAISLALNGFEDVYGTAGSLFSLGYYLCISLLVRIMAKLHTGSMLLMPRYFLVLASTLIILSIYTLKSKKL</sequence>
<comment type="subcellular location">
    <subcellularLocation>
        <location evidence="1">Cell membrane</location>
        <topology evidence="1">Multi-pass membrane protein</topology>
    </subcellularLocation>
</comment>
<evidence type="ECO:0000313" key="9">
    <source>
        <dbReference type="EMBL" id="CAH2761156.1"/>
    </source>
</evidence>
<evidence type="ECO:0000313" key="11">
    <source>
        <dbReference type="Proteomes" id="UP001154111"/>
    </source>
</evidence>
<dbReference type="Pfam" id="PF07690">
    <property type="entry name" value="MFS_1"/>
    <property type="match status" value="1"/>
</dbReference>
<evidence type="ECO:0000259" key="7">
    <source>
        <dbReference type="PROSITE" id="PS50850"/>
    </source>
</evidence>
<evidence type="ECO:0000256" key="4">
    <source>
        <dbReference type="ARBA" id="ARBA00022989"/>
    </source>
</evidence>
<dbReference type="InterPro" id="IPR011701">
    <property type="entry name" value="MFS"/>
</dbReference>
<dbReference type="InterPro" id="IPR020846">
    <property type="entry name" value="MFS_dom"/>
</dbReference>
<protein>
    <submittedName>
        <fullName evidence="8">MFS transporter</fullName>
    </submittedName>
</protein>
<reference evidence="8" key="1">
    <citation type="submission" date="2022-04" db="EMBL/GenBank/DDBJ databases">
        <authorList>
            <person name="Forde T."/>
        </authorList>
    </citation>
    <scope>NUCLEOTIDE SEQUENCE</scope>
    <source>
        <strain evidence="8">A18Y016a</strain>
        <strain evidence="9">A18Y020d</strain>
    </source>
</reference>
<keyword evidence="3 6" id="KW-0812">Transmembrane</keyword>
<evidence type="ECO:0000313" key="10">
    <source>
        <dbReference type="Proteomes" id="UP001154095"/>
    </source>
</evidence>
<keyword evidence="2" id="KW-0813">Transport</keyword>
<dbReference type="SUPFAM" id="SSF103473">
    <property type="entry name" value="MFS general substrate transporter"/>
    <property type="match status" value="1"/>
</dbReference>
<feature type="transmembrane region" description="Helical" evidence="6">
    <location>
        <begin position="135"/>
        <end position="157"/>
    </location>
</feature>
<dbReference type="Gene3D" id="1.20.1720.10">
    <property type="entry name" value="Multidrug resistance protein D"/>
    <property type="match status" value="1"/>
</dbReference>
<feature type="transmembrane region" description="Helical" evidence="6">
    <location>
        <begin position="212"/>
        <end position="236"/>
    </location>
</feature>